<dbReference type="EMBL" id="VXIS01000013">
    <property type="protein sequence ID" value="KAA8913649.1"/>
    <property type="molecule type" value="Genomic_DNA"/>
</dbReference>
<reference evidence="2 3" key="1">
    <citation type="submission" date="2019-09" db="EMBL/GenBank/DDBJ databases">
        <title>Draft genome of the ectomycorrhizal ascomycete Sphaerosporella brunnea.</title>
        <authorList>
            <consortium name="DOE Joint Genome Institute"/>
            <person name="Benucci G.M."/>
            <person name="Marozzi G."/>
            <person name="Antonielli L."/>
            <person name="Sanchez S."/>
            <person name="Marco P."/>
            <person name="Wang X."/>
            <person name="Falini L.B."/>
            <person name="Barry K."/>
            <person name="Haridas S."/>
            <person name="Lipzen A."/>
            <person name="Labutti K."/>
            <person name="Grigoriev I.V."/>
            <person name="Murat C."/>
            <person name="Martin F."/>
            <person name="Albertini E."/>
            <person name="Donnini D."/>
            <person name="Bonito G."/>
        </authorList>
    </citation>
    <scope>NUCLEOTIDE SEQUENCE [LARGE SCALE GENOMIC DNA]</scope>
    <source>
        <strain evidence="2 3">Sb_GMNB300</strain>
    </source>
</reference>
<dbReference type="Proteomes" id="UP000326924">
    <property type="component" value="Unassembled WGS sequence"/>
</dbReference>
<evidence type="ECO:0000313" key="3">
    <source>
        <dbReference type="Proteomes" id="UP000326924"/>
    </source>
</evidence>
<evidence type="ECO:0000313" key="2">
    <source>
        <dbReference type="EMBL" id="KAA8913649.1"/>
    </source>
</evidence>
<dbReference type="InParanoid" id="A0A5J5F9D1"/>
<organism evidence="2 3">
    <name type="scientific">Sphaerosporella brunnea</name>
    <dbReference type="NCBI Taxonomy" id="1250544"/>
    <lineage>
        <taxon>Eukaryota</taxon>
        <taxon>Fungi</taxon>
        <taxon>Dikarya</taxon>
        <taxon>Ascomycota</taxon>
        <taxon>Pezizomycotina</taxon>
        <taxon>Pezizomycetes</taxon>
        <taxon>Pezizales</taxon>
        <taxon>Pyronemataceae</taxon>
        <taxon>Sphaerosporella</taxon>
    </lineage>
</organism>
<proteinExistence type="predicted"/>
<sequence>MAEDDAISQSQSETPMDMDQVPNGPGHSDESNAGLVPDTSVRDDSLEGACGLLMKLPNSVADDLRGIASWSGAEAWATLKTIILRPGERVMITRNELENNSLIAKSRTDTPMFDMSKAIGESNPVEWIKLPTDARGLVIKAAPPGHAYCTTAHLGPQNGPIVEGLIMSLLPDLAIFDIDSSFWAWIGASRLAGIPESEEAIQGLCKDFVAMIGRNQSSIIQSHERQEKFSAQFRPMHRDLSLPTKRGGAAHTYRGGAPPPIPPGQPQTMPYFSGPTRWRWPWDILSRASHLPPDNQLPANLTAVLDMELLSRIADSDEFTAARAKERIELFGRWSLKNYLSEPVKFDDEFTFGMTQPPPLTGQLQDKTWVTPEITGTPDRCWLASSVEVEIYDKLFAPLVEREDNDVFIVGRYGFMGSRLANGMQQETPDSWQSHLETHNQSPVAVSTPIAVSDDFHIQQFKKKRFWAFFAHNSIAATDISDLAKLHFYDANKTLITTYTRPERPIKGVSPSGKVSYGPPYILKWKDFTSTYPQAKDLYFRIENQEQLFNILGAVKKRVWYIVRSEKDFEKFQYKLDKFAERNSTTVFVEDLPEGEQATPLSAKPLAKKQRGSANHWFLCIYDKQTNELWDHNSFNTDQGIANSIKANIRDNILELISLFGMPAPTAPFRIRRADAYLQTNGFDCGIISMNNLLMFVMDRLSVGQGRPSQFSRGGTSPAGWRYTFRNFEQRGASAMRRFLEACYNAGSERAQILEGVLPQYLDPSCPTRGHHLEARDWHHDSQSVWFKFTKAQSTVFDEEQGQRFEELAWLEDYSPLGAKFQRAAVMMYPFIDRHSGHGRQLQLIRYHLENAGGVLFSCKRPPNPYDSKPCEGSCDHFMDIVPVPLNCKVILQP</sequence>
<dbReference type="InterPro" id="IPR038765">
    <property type="entry name" value="Papain-like_cys_pep_sf"/>
</dbReference>
<dbReference type="AlphaFoldDB" id="A0A5J5F9D1"/>
<name>A0A5J5F9D1_9PEZI</name>
<dbReference type="OrthoDB" id="10307413at2759"/>
<evidence type="ECO:0000256" key="1">
    <source>
        <dbReference type="SAM" id="MobiDB-lite"/>
    </source>
</evidence>
<dbReference type="SUPFAM" id="SSF54001">
    <property type="entry name" value="Cysteine proteinases"/>
    <property type="match status" value="1"/>
</dbReference>
<feature type="region of interest" description="Disordered" evidence="1">
    <location>
        <begin position="1"/>
        <end position="41"/>
    </location>
</feature>
<dbReference type="Gene3D" id="3.40.395.10">
    <property type="entry name" value="Adenoviral Proteinase, Chain A"/>
    <property type="match status" value="1"/>
</dbReference>
<comment type="caution">
    <text evidence="2">The sequence shown here is derived from an EMBL/GenBank/DDBJ whole genome shotgun (WGS) entry which is preliminary data.</text>
</comment>
<accession>A0A5J5F9D1</accession>
<protein>
    <submittedName>
        <fullName evidence="2">Uncharacterized protein</fullName>
    </submittedName>
</protein>
<keyword evidence="3" id="KW-1185">Reference proteome</keyword>
<gene>
    <name evidence="2" type="ORF">FN846DRAFT_81646</name>
</gene>